<proteinExistence type="inferred from homology"/>
<keyword evidence="11" id="KW-1185">Reference proteome</keyword>
<dbReference type="Pfam" id="PF00083">
    <property type="entry name" value="Sugar_tr"/>
    <property type="match status" value="1"/>
</dbReference>
<feature type="compositionally biased region" description="Acidic residues" evidence="7">
    <location>
        <begin position="686"/>
        <end position="696"/>
    </location>
</feature>
<evidence type="ECO:0000313" key="10">
    <source>
        <dbReference type="EMBL" id="KAK3059121.1"/>
    </source>
</evidence>
<feature type="transmembrane region" description="Helical" evidence="8">
    <location>
        <begin position="584"/>
        <end position="605"/>
    </location>
</feature>
<comment type="caution">
    <text evidence="10">The sequence shown here is derived from an EMBL/GenBank/DDBJ whole genome shotgun (WGS) entry which is preliminary data.</text>
</comment>
<evidence type="ECO:0000259" key="9">
    <source>
        <dbReference type="PROSITE" id="PS50850"/>
    </source>
</evidence>
<feature type="transmembrane region" description="Helical" evidence="8">
    <location>
        <begin position="487"/>
        <end position="509"/>
    </location>
</feature>
<dbReference type="PROSITE" id="PS50850">
    <property type="entry name" value="MFS"/>
    <property type="match status" value="1"/>
</dbReference>
<dbReference type="InterPro" id="IPR050814">
    <property type="entry name" value="Myo-inositol_Transporter"/>
</dbReference>
<dbReference type="PRINTS" id="PR00171">
    <property type="entry name" value="SUGRTRNSPORT"/>
</dbReference>
<evidence type="ECO:0000256" key="5">
    <source>
        <dbReference type="ARBA" id="ARBA00022989"/>
    </source>
</evidence>
<dbReference type="SUPFAM" id="SSF103473">
    <property type="entry name" value="MFS general substrate transporter"/>
    <property type="match status" value="1"/>
</dbReference>
<keyword evidence="5 8" id="KW-1133">Transmembrane helix</keyword>
<evidence type="ECO:0000256" key="6">
    <source>
        <dbReference type="ARBA" id="ARBA00023136"/>
    </source>
</evidence>
<feature type="transmembrane region" description="Helical" evidence="8">
    <location>
        <begin position="164"/>
        <end position="186"/>
    </location>
</feature>
<comment type="similarity">
    <text evidence="2">Belongs to the major facilitator superfamily. Sugar transporter (TC 2.A.1.1) family.</text>
</comment>
<feature type="domain" description="Major facilitator superfamily (MFS) profile" evidence="9">
    <location>
        <begin position="120"/>
        <end position="609"/>
    </location>
</feature>
<evidence type="ECO:0000256" key="1">
    <source>
        <dbReference type="ARBA" id="ARBA00004141"/>
    </source>
</evidence>
<name>A0AAJ0GK24_9PEZI</name>
<sequence length="696" mass="77425">MYQNQTNRTLPHRRVGHADDESITSASSIRHETIFDNNDQGLIDNPLSHWNPNKAERKAREFARDFGLENQAGILVKAAKILRDPEAWQSVPNLTPDEQVSLAAERNNGFWRQPKELKVTIMTLCVAAVVQGWNQTASNGANLQWPKQLGLNNLEGCQPQGREAWIFAIVNAMPYFAASIIGCWLSDPVSEKFFGRRAPICLSAVIILASIIGSALTQTWQQLLGCRALLGIGMGLKAAVVPVFAAEVAPAHIRGSLVMNWQLFDALGIFLGFTANLVVSQVGNSAWRWQTVSSVLPAIVLLTLIFVCPESPRFLMKHQKYAEAYKTLILLRGEPVLAAKELLYVHYQMEVEMRHLHHKRPDPESEVVQGAVEGEKKAAHLHTRQKQIRRSGRGINYWQKLGQLFTERRIRRATLAAVVCMVGQQMCGVNVLAFYSSTFFCDSSNPTSSARDDTYLTPLFLSWGIGLCNFLFAFPAYYLIDRRGRRWLLLVALPFLAVAMLATSLSFLIPEGNSARGPVIAFWTYIFMIGYSWSMGPVPFTMSAEVFPLENRVVGMSFAVFANLFGAGLLTLFVPALTVHIGHAGLLGIFAALNVVAFVLVFLFVRETAGAALGGTPGSMTFMSLEELNYIFGVSTAKHIRYQLTTAVPWAWSYYVRRDKDCPDWPQKLYTWASERDHQNVSGNAEAEDDGEGATK</sequence>
<protein>
    <recommendedName>
        <fullName evidence="9">Major facilitator superfamily (MFS) profile domain-containing protein</fullName>
    </recommendedName>
</protein>
<dbReference type="EMBL" id="JAWDJX010000001">
    <property type="protein sequence ID" value="KAK3059121.1"/>
    <property type="molecule type" value="Genomic_DNA"/>
</dbReference>
<feature type="transmembrane region" description="Helical" evidence="8">
    <location>
        <begin position="553"/>
        <end position="578"/>
    </location>
</feature>
<dbReference type="PROSITE" id="PS00217">
    <property type="entry name" value="SUGAR_TRANSPORT_2"/>
    <property type="match status" value="1"/>
</dbReference>
<evidence type="ECO:0000256" key="7">
    <source>
        <dbReference type="SAM" id="MobiDB-lite"/>
    </source>
</evidence>
<feature type="transmembrane region" description="Helical" evidence="8">
    <location>
        <begin position="263"/>
        <end position="283"/>
    </location>
</feature>
<dbReference type="GO" id="GO:0015791">
    <property type="term" value="P:polyol transmembrane transport"/>
    <property type="evidence" value="ECO:0007669"/>
    <property type="project" value="UniProtKB-ARBA"/>
</dbReference>
<dbReference type="InterPro" id="IPR036259">
    <property type="entry name" value="MFS_trans_sf"/>
</dbReference>
<dbReference type="InterPro" id="IPR020846">
    <property type="entry name" value="MFS_dom"/>
</dbReference>
<evidence type="ECO:0000313" key="11">
    <source>
        <dbReference type="Proteomes" id="UP001271007"/>
    </source>
</evidence>
<dbReference type="GO" id="GO:0016020">
    <property type="term" value="C:membrane"/>
    <property type="evidence" value="ECO:0007669"/>
    <property type="project" value="UniProtKB-SubCell"/>
</dbReference>
<reference evidence="10" key="1">
    <citation type="submission" date="2023-04" db="EMBL/GenBank/DDBJ databases">
        <title>Black Yeasts Isolated from many extreme environments.</title>
        <authorList>
            <person name="Coleine C."/>
            <person name="Stajich J.E."/>
            <person name="Selbmann L."/>
        </authorList>
    </citation>
    <scope>NUCLEOTIDE SEQUENCE</scope>
    <source>
        <strain evidence="10">CCFEE 5312</strain>
    </source>
</reference>
<dbReference type="InterPro" id="IPR005828">
    <property type="entry name" value="MFS_sugar_transport-like"/>
</dbReference>
<gene>
    <name evidence="10" type="ORF">LTR09_000687</name>
</gene>
<feature type="transmembrane region" description="Helical" evidence="8">
    <location>
        <begin position="198"/>
        <end position="216"/>
    </location>
</feature>
<dbReference type="PANTHER" id="PTHR48020">
    <property type="entry name" value="PROTON MYO-INOSITOL COTRANSPORTER"/>
    <property type="match status" value="1"/>
</dbReference>
<dbReference type="PANTHER" id="PTHR48020:SF40">
    <property type="entry name" value="MAJOR FACILITATOR SUPERFAMILY (MFS) PROFILE DOMAIN-CONTAINING PROTEIN"/>
    <property type="match status" value="1"/>
</dbReference>
<feature type="transmembrane region" description="Helical" evidence="8">
    <location>
        <begin position="515"/>
        <end position="533"/>
    </location>
</feature>
<dbReference type="AlphaFoldDB" id="A0AAJ0GK24"/>
<evidence type="ECO:0000256" key="2">
    <source>
        <dbReference type="ARBA" id="ARBA00010992"/>
    </source>
</evidence>
<keyword evidence="4 8" id="KW-0812">Transmembrane</keyword>
<feature type="transmembrane region" description="Helical" evidence="8">
    <location>
        <begin position="413"/>
        <end position="435"/>
    </location>
</feature>
<feature type="region of interest" description="Disordered" evidence="7">
    <location>
        <begin position="1"/>
        <end position="23"/>
    </location>
</feature>
<evidence type="ECO:0000256" key="8">
    <source>
        <dbReference type="SAM" id="Phobius"/>
    </source>
</evidence>
<dbReference type="Proteomes" id="UP001271007">
    <property type="component" value="Unassembled WGS sequence"/>
</dbReference>
<keyword evidence="3" id="KW-0813">Transport</keyword>
<feature type="transmembrane region" description="Helical" evidence="8">
    <location>
        <begin position="289"/>
        <end position="308"/>
    </location>
</feature>
<organism evidence="10 11">
    <name type="scientific">Extremus antarcticus</name>
    <dbReference type="NCBI Taxonomy" id="702011"/>
    <lineage>
        <taxon>Eukaryota</taxon>
        <taxon>Fungi</taxon>
        <taxon>Dikarya</taxon>
        <taxon>Ascomycota</taxon>
        <taxon>Pezizomycotina</taxon>
        <taxon>Dothideomycetes</taxon>
        <taxon>Dothideomycetidae</taxon>
        <taxon>Mycosphaerellales</taxon>
        <taxon>Extremaceae</taxon>
        <taxon>Extremus</taxon>
    </lineage>
</organism>
<keyword evidence="6 8" id="KW-0472">Membrane</keyword>
<feature type="transmembrane region" description="Helical" evidence="8">
    <location>
        <begin position="228"/>
        <end position="251"/>
    </location>
</feature>
<dbReference type="Gene3D" id="1.20.1250.20">
    <property type="entry name" value="MFS general substrate transporter like domains"/>
    <property type="match status" value="1"/>
</dbReference>
<evidence type="ECO:0000256" key="3">
    <source>
        <dbReference type="ARBA" id="ARBA00022448"/>
    </source>
</evidence>
<dbReference type="GO" id="GO:0015798">
    <property type="term" value="P:myo-inositol transport"/>
    <property type="evidence" value="ECO:0007669"/>
    <property type="project" value="UniProtKB-ARBA"/>
</dbReference>
<comment type="subcellular location">
    <subcellularLocation>
        <location evidence="1">Membrane</location>
        <topology evidence="1">Multi-pass membrane protein</topology>
    </subcellularLocation>
</comment>
<dbReference type="InterPro" id="IPR005829">
    <property type="entry name" value="Sugar_transporter_CS"/>
</dbReference>
<feature type="region of interest" description="Disordered" evidence="7">
    <location>
        <begin position="677"/>
        <end position="696"/>
    </location>
</feature>
<evidence type="ECO:0000256" key="4">
    <source>
        <dbReference type="ARBA" id="ARBA00022692"/>
    </source>
</evidence>
<feature type="transmembrane region" description="Helical" evidence="8">
    <location>
        <begin position="455"/>
        <end position="480"/>
    </location>
</feature>
<dbReference type="GO" id="GO:0022857">
    <property type="term" value="F:transmembrane transporter activity"/>
    <property type="evidence" value="ECO:0007669"/>
    <property type="project" value="InterPro"/>
</dbReference>
<dbReference type="InterPro" id="IPR003663">
    <property type="entry name" value="Sugar/inositol_transpt"/>
</dbReference>
<accession>A0AAJ0GK24</accession>